<evidence type="ECO:0000259" key="1">
    <source>
        <dbReference type="PROSITE" id="PS50943"/>
    </source>
</evidence>
<sequence length="75" mass="8557">MKLVEEVRTGRQLPPPDVARSIRLAAGVSQSRLARELGVHRLTVARWESGTRRPCGEQRASYVRLLARLHREVTR</sequence>
<dbReference type="PROSITE" id="PS50943">
    <property type="entry name" value="HTH_CROC1"/>
    <property type="match status" value="1"/>
</dbReference>
<dbReference type="AlphaFoldDB" id="A0A8J3CFB2"/>
<name>A0A8J3CFB2_9PSEU</name>
<dbReference type="InterPro" id="IPR001387">
    <property type="entry name" value="Cro/C1-type_HTH"/>
</dbReference>
<dbReference type="GO" id="GO:0003677">
    <property type="term" value="F:DNA binding"/>
    <property type="evidence" value="ECO:0007669"/>
    <property type="project" value="InterPro"/>
</dbReference>
<dbReference type="CDD" id="cd00093">
    <property type="entry name" value="HTH_XRE"/>
    <property type="match status" value="1"/>
</dbReference>
<dbReference type="InterPro" id="IPR010982">
    <property type="entry name" value="Lambda_DNA-bd_dom_sf"/>
</dbReference>
<reference evidence="2" key="1">
    <citation type="journal article" date="2014" name="Int. J. Syst. Evol. Microbiol.">
        <title>Complete genome sequence of Corynebacterium casei LMG S-19264T (=DSM 44701T), isolated from a smear-ripened cheese.</title>
        <authorList>
            <consortium name="US DOE Joint Genome Institute (JGI-PGF)"/>
            <person name="Walter F."/>
            <person name="Albersmeier A."/>
            <person name="Kalinowski J."/>
            <person name="Ruckert C."/>
        </authorList>
    </citation>
    <scope>NUCLEOTIDE SEQUENCE</scope>
    <source>
        <strain evidence="2">CGMCC 4.5737</strain>
    </source>
</reference>
<dbReference type="SUPFAM" id="SSF47413">
    <property type="entry name" value="lambda repressor-like DNA-binding domains"/>
    <property type="match status" value="1"/>
</dbReference>
<proteinExistence type="predicted"/>
<accession>A0A8J3CFB2</accession>
<protein>
    <recommendedName>
        <fullName evidence="1">HTH cro/C1-type domain-containing protein</fullName>
    </recommendedName>
</protein>
<feature type="domain" description="HTH cro/C1-type" evidence="1">
    <location>
        <begin position="20"/>
        <end position="54"/>
    </location>
</feature>
<dbReference type="EMBL" id="BMMK01000021">
    <property type="protein sequence ID" value="GGM67082.1"/>
    <property type="molecule type" value="Genomic_DNA"/>
</dbReference>
<dbReference type="RefSeq" id="WP_189060108.1">
    <property type="nucleotide sequence ID" value="NZ_BMMK01000021.1"/>
</dbReference>
<keyword evidence="3" id="KW-1185">Reference proteome</keyword>
<reference evidence="2" key="2">
    <citation type="submission" date="2020-09" db="EMBL/GenBank/DDBJ databases">
        <authorList>
            <person name="Sun Q."/>
            <person name="Zhou Y."/>
        </authorList>
    </citation>
    <scope>NUCLEOTIDE SEQUENCE</scope>
    <source>
        <strain evidence="2">CGMCC 4.5737</strain>
    </source>
</reference>
<comment type="caution">
    <text evidence="2">The sequence shown here is derived from an EMBL/GenBank/DDBJ whole genome shotgun (WGS) entry which is preliminary data.</text>
</comment>
<gene>
    <name evidence="2" type="ORF">GCM10012275_42010</name>
</gene>
<evidence type="ECO:0000313" key="2">
    <source>
        <dbReference type="EMBL" id="GGM67082.1"/>
    </source>
</evidence>
<dbReference type="Gene3D" id="1.10.260.40">
    <property type="entry name" value="lambda repressor-like DNA-binding domains"/>
    <property type="match status" value="1"/>
</dbReference>
<dbReference type="Proteomes" id="UP000637578">
    <property type="component" value="Unassembled WGS sequence"/>
</dbReference>
<organism evidence="2 3">
    <name type="scientific">Longimycelium tulufanense</name>
    <dbReference type="NCBI Taxonomy" id="907463"/>
    <lineage>
        <taxon>Bacteria</taxon>
        <taxon>Bacillati</taxon>
        <taxon>Actinomycetota</taxon>
        <taxon>Actinomycetes</taxon>
        <taxon>Pseudonocardiales</taxon>
        <taxon>Pseudonocardiaceae</taxon>
        <taxon>Longimycelium</taxon>
    </lineage>
</organism>
<evidence type="ECO:0000313" key="3">
    <source>
        <dbReference type="Proteomes" id="UP000637578"/>
    </source>
</evidence>
<dbReference type="Pfam" id="PF01381">
    <property type="entry name" value="HTH_3"/>
    <property type="match status" value="1"/>
</dbReference>